<evidence type="ECO:0000313" key="8">
    <source>
        <dbReference type="Proteomes" id="UP000322165"/>
    </source>
</evidence>
<evidence type="ECO:0000256" key="2">
    <source>
        <dbReference type="ARBA" id="ARBA00022490"/>
    </source>
</evidence>
<comment type="similarity">
    <text evidence="1 6">Belongs to the XseB family.</text>
</comment>
<sequence length="85" mass="9299">MAAKSPAPPPSPVARFEQSLDELEKLVQKMEQGEMSLDESLAAYERGVGLYRQCQAALEQAELRVKLLTDPTDPGQARPFEPDAG</sequence>
<dbReference type="AlphaFoldDB" id="A0A5B2ZFE3"/>
<proteinExistence type="inferred from homology"/>
<dbReference type="PANTHER" id="PTHR34137">
    <property type="entry name" value="EXODEOXYRIBONUCLEASE 7 SMALL SUBUNIT"/>
    <property type="match status" value="1"/>
</dbReference>
<dbReference type="GO" id="GO:0006308">
    <property type="term" value="P:DNA catabolic process"/>
    <property type="evidence" value="ECO:0007669"/>
    <property type="project" value="UniProtKB-UniRule"/>
</dbReference>
<comment type="catalytic activity">
    <reaction evidence="6">
        <text>Exonucleolytic cleavage in either 5'- to 3'- or 3'- to 5'-direction to yield nucleoside 5'-phosphates.</text>
        <dbReference type="EC" id="3.1.11.6"/>
    </reaction>
</comment>
<dbReference type="PANTHER" id="PTHR34137:SF1">
    <property type="entry name" value="EXODEOXYRIBONUCLEASE 7 SMALL SUBUNIT"/>
    <property type="match status" value="1"/>
</dbReference>
<comment type="subcellular location">
    <subcellularLocation>
        <location evidence="6">Cytoplasm</location>
    </subcellularLocation>
</comment>
<dbReference type="NCBIfam" id="TIGR01280">
    <property type="entry name" value="xseB"/>
    <property type="match status" value="1"/>
</dbReference>
<gene>
    <name evidence="6" type="primary">xseB</name>
    <name evidence="7" type="ORF">F0415_01845</name>
</gene>
<keyword evidence="5 6" id="KW-0269">Exonuclease</keyword>
<dbReference type="GO" id="GO:0009318">
    <property type="term" value="C:exodeoxyribonuclease VII complex"/>
    <property type="evidence" value="ECO:0007669"/>
    <property type="project" value="UniProtKB-UniRule"/>
</dbReference>
<protein>
    <recommendedName>
        <fullName evidence="6">Exodeoxyribonuclease 7 small subunit</fullName>
        <ecNumber evidence="6">3.1.11.6</ecNumber>
    </recommendedName>
    <alternativeName>
        <fullName evidence="6">Exodeoxyribonuclease VII small subunit</fullName>
        <shortName evidence="6">Exonuclease VII small subunit</shortName>
    </alternativeName>
</protein>
<dbReference type="Proteomes" id="UP000322165">
    <property type="component" value="Unassembled WGS sequence"/>
</dbReference>
<comment type="caution">
    <text evidence="7">The sequence shown here is derived from an EMBL/GenBank/DDBJ whole genome shotgun (WGS) entry which is preliminary data.</text>
</comment>
<dbReference type="Gene3D" id="1.10.287.1040">
    <property type="entry name" value="Exonuclease VII, small subunit"/>
    <property type="match status" value="1"/>
</dbReference>
<dbReference type="Pfam" id="PF02609">
    <property type="entry name" value="Exonuc_VII_S"/>
    <property type="match status" value="1"/>
</dbReference>
<dbReference type="InterPro" id="IPR037004">
    <property type="entry name" value="Exonuc_VII_ssu_sf"/>
</dbReference>
<keyword evidence="2 6" id="KW-0963">Cytoplasm</keyword>
<dbReference type="SUPFAM" id="SSF116842">
    <property type="entry name" value="XseB-like"/>
    <property type="match status" value="1"/>
</dbReference>
<dbReference type="InterPro" id="IPR003761">
    <property type="entry name" value="Exonuc_VII_S"/>
</dbReference>
<dbReference type="GO" id="GO:0008855">
    <property type="term" value="F:exodeoxyribonuclease VII activity"/>
    <property type="evidence" value="ECO:0007669"/>
    <property type="project" value="UniProtKB-UniRule"/>
</dbReference>
<dbReference type="EMBL" id="VUOD01000001">
    <property type="protein sequence ID" value="KAA2286263.1"/>
    <property type="molecule type" value="Genomic_DNA"/>
</dbReference>
<evidence type="ECO:0000256" key="1">
    <source>
        <dbReference type="ARBA" id="ARBA00009998"/>
    </source>
</evidence>
<evidence type="ECO:0000256" key="6">
    <source>
        <dbReference type="HAMAP-Rule" id="MF_00337"/>
    </source>
</evidence>
<dbReference type="EC" id="3.1.11.6" evidence="6"/>
<name>A0A5B2ZFE3_9GAMM</name>
<dbReference type="RefSeq" id="WP_149859485.1">
    <property type="nucleotide sequence ID" value="NZ_VUOD01000001.1"/>
</dbReference>
<organism evidence="7 8">
    <name type="scientific">Arenimonas fontis</name>
    <dbReference type="NCBI Taxonomy" id="2608255"/>
    <lineage>
        <taxon>Bacteria</taxon>
        <taxon>Pseudomonadati</taxon>
        <taxon>Pseudomonadota</taxon>
        <taxon>Gammaproteobacteria</taxon>
        <taxon>Lysobacterales</taxon>
        <taxon>Lysobacteraceae</taxon>
        <taxon>Arenimonas</taxon>
    </lineage>
</organism>
<dbReference type="NCBIfam" id="NF002140">
    <property type="entry name" value="PRK00977.1-4"/>
    <property type="match status" value="1"/>
</dbReference>
<reference evidence="7 8" key="2">
    <citation type="submission" date="2019-09" db="EMBL/GenBank/DDBJ databases">
        <authorList>
            <person name="Mazur A."/>
        </authorList>
    </citation>
    <scope>NUCLEOTIDE SEQUENCE [LARGE SCALE GENOMIC DNA]</scope>
    <source>
        <strain evidence="7 8">3729k</strain>
    </source>
</reference>
<comment type="function">
    <text evidence="6">Bidirectionally degrades single-stranded DNA into large acid-insoluble oligonucleotides, which are then degraded further into small acid-soluble oligonucleotides.</text>
</comment>
<keyword evidence="8" id="KW-1185">Reference proteome</keyword>
<evidence type="ECO:0000256" key="4">
    <source>
        <dbReference type="ARBA" id="ARBA00022801"/>
    </source>
</evidence>
<keyword evidence="3 6" id="KW-0540">Nuclease</keyword>
<accession>A0A5B2ZFE3</accession>
<dbReference type="HAMAP" id="MF_00337">
    <property type="entry name" value="Exonuc_7_S"/>
    <property type="match status" value="1"/>
</dbReference>
<reference evidence="7 8" key="1">
    <citation type="submission" date="2019-09" db="EMBL/GenBank/DDBJ databases">
        <title>Arenimonas chukotkensis sp. nov., a bacterium isolated from Chukotka hot spring, Arctic region, Russia.</title>
        <authorList>
            <person name="Zayulina K.S."/>
            <person name="Prokofeva M.I."/>
            <person name="Elcheninov A.G."/>
            <person name="Novikov A."/>
            <person name="Kochetkova T.V."/>
            <person name="Kublanov I.V."/>
        </authorList>
    </citation>
    <scope>NUCLEOTIDE SEQUENCE [LARGE SCALE GENOMIC DNA]</scope>
    <source>
        <strain evidence="7 8">3729k</strain>
    </source>
</reference>
<evidence type="ECO:0000256" key="5">
    <source>
        <dbReference type="ARBA" id="ARBA00022839"/>
    </source>
</evidence>
<comment type="subunit">
    <text evidence="6">Heterooligomer composed of large and small subunits.</text>
</comment>
<evidence type="ECO:0000256" key="3">
    <source>
        <dbReference type="ARBA" id="ARBA00022722"/>
    </source>
</evidence>
<evidence type="ECO:0000313" key="7">
    <source>
        <dbReference type="EMBL" id="KAA2286263.1"/>
    </source>
</evidence>
<dbReference type="GO" id="GO:0005829">
    <property type="term" value="C:cytosol"/>
    <property type="evidence" value="ECO:0007669"/>
    <property type="project" value="TreeGrafter"/>
</dbReference>
<keyword evidence="4 6" id="KW-0378">Hydrolase</keyword>